<sequence length="19" mass="2018">MTNVVMVYLASTLYPASGT</sequence>
<reference evidence="1" key="1">
    <citation type="submission" date="2007-09" db="EMBL/GenBank/DDBJ databases">
        <authorList>
            <person name="Glithero R."/>
        </authorList>
    </citation>
    <scope>NUCLEOTIDE SEQUENCE</scope>
</reference>
<proteinExistence type="predicted"/>
<evidence type="ECO:0000313" key="1">
    <source>
        <dbReference type="EMBL" id="CAY54161.1"/>
    </source>
</evidence>
<name>C3PPF1_HELME</name>
<accession>C3PPF1</accession>
<organism evidence="1">
    <name type="scientific">Heliconius melpomene</name>
    <name type="common">Postman butterfly</name>
    <dbReference type="NCBI Taxonomy" id="34740"/>
    <lineage>
        <taxon>Eukaryota</taxon>
        <taxon>Metazoa</taxon>
        <taxon>Ecdysozoa</taxon>
        <taxon>Arthropoda</taxon>
        <taxon>Hexapoda</taxon>
        <taxon>Insecta</taxon>
        <taxon>Pterygota</taxon>
        <taxon>Neoptera</taxon>
        <taxon>Endopterygota</taxon>
        <taxon>Lepidoptera</taxon>
        <taxon>Glossata</taxon>
        <taxon>Ditrysia</taxon>
        <taxon>Papilionoidea</taxon>
        <taxon>Nymphalidae</taxon>
        <taxon>Heliconiinae</taxon>
        <taxon>Heliconiini</taxon>
        <taxon>Heliconius</taxon>
    </lineage>
</organism>
<dbReference type="EMBL" id="CU467808">
    <property type="protein sequence ID" value="CAY54161.1"/>
    <property type="molecule type" value="Genomic_DNA"/>
</dbReference>
<protein>
    <submittedName>
        <fullName evidence="1">DNA sequence from clone AEHM-28L23</fullName>
    </submittedName>
</protein>
<gene>
    <name evidence="1" type="ORF">HM01023</name>
</gene>
<dbReference type="AlphaFoldDB" id="C3PPF1"/>